<dbReference type="EMBL" id="JAJA02000001">
    <property type="protein sequence ID" value="KWS03640.1"/>
    <property type="molecule type" value="Genomic_DNA"/>
</dbReference>
<dbReference type="Proteomes" id="UP000023435">
    <property type="component" value="Unassembled WGS sequence"/>
</dbReference>
<comment type="caution">
    <text evidence="1">The sequence shown here is derived from an EMBL/GenBank/DDBJ whole genome shotgun (WGS) entry which is preliminary data.</text>
</comment>
<protein>
    <submittedName>
        <fullName evidence="1">Uncharacterized protein</fullName>
    </submittedName>
</protein>
<name>A0A108U6V2_9GAMM</name>
<reference evidence="1 2" key="1">
    <citation type="journal article" date="2014" name="Genome Announc.">
        <title>Draft Genome Sequence of Lysobacter capsici AZ78, a Bacterium Antagonistic to Plant-Pathogenic Oomycetes.</title>
        <authorList>
            <person name="Puopolo G."/>
            <person name="Sonego P."/>
            <person name="Engelen K."/>
            <person name="Pertot I."/>
        </authorList>
    </citation>
    <scope>NUCLEOTIDE SEQUENCE [LARGE SCALE GENOMIC DNA]</scope>
    <source>
        <strain evidence="1 2">AZ78</strain>
    </source>
</reference>
<keyword evidence="2" id="KW-1185">Reference proteome</keyword>
<evidence type="ECO:0000313" key="1">
    <source>
        <dbReference type="EMBL" id="KWS03640.1"/>
    </source>
</evidence>
<accession>A0A108U6V2</accession>
<proteinExistence type="predicted"/>
<dbReference type="AlphaFoldDB" id="A0A108U6V2"/>
<sequence>MGEAWFMSEERRLFSGLMDEDPLRWRQDELDCALFELSSGPGSFGARREWLVWFGFLLPRAQTLIGDGQQPYFFGRWLHGALTTATFVHCPDPSLPNLPPHVRRDLLDTLARTLFTAQRWNQGRVAANNFFEPLGDSPHHGLYFDGGDALAASCLLVLKYLDAELIDGWLVSALGISDPNWRAAFVVWLAGSSPLIVDGAYPDQLSHSELYPATWQHHHLIHAPASPLTLDDAENSFIDSQRRHAFVSSLRRQLDRSRLGRWREELTASSGPRHGSEYARRQYETAAERVIERYGLS</sequence>
<evidence type="ECO:0000313" key="2">
    <source>
        <dbReference type="Proteomes" id="UP000023435"/>
    </source>
</evidence>
<gene>
    <name evidence="1" type="ORF">AZ78_1188</name>
</gene>
<organism evidence="1 2">
    <name type="scientific">Lysobacter capsici AZ78</name>
    <dbReference type="NCBI Taxonomy" id="1444315"/>
    <lineage>
        <taxon>Bacteria</taxon>
        <taxon>Pseudomonadati</taxon>
        <taxon>Pseudomonadota</taxon>
        <taxon>Gammaproteobacteria</taxon>
        <taxon>Lysobacterales</taxon>
        <taxon>Lysobacteraceae</taxon>
        <taxon>Lysobacter</taxon>
    </lineage>
</organism>